<name>A0A7U4JBM2_9SPHN</name>
<dbReference type="InterPro" id="IPR020915">
    <property type="entry name" value="UPF0311"/>
</dbReference>
<dbReference type="Proteomes" id="UP000032300">
    <property type="component" value="Chromosome"/>
</dbReference>
<evidence type="ECO:0000256" key="1">
    <source>
        <dbReference type="HAMAP-Rule" id="MF_00775"/>
    </source>
</evidence>
<evidence type="ECO:0000313" key="2">
    <source>
        <dbReference type="EMBL" id="AJP73841.1"/>
    </source>
</evidence>
<comment type="similarity">
    <text evidence="1">Belongs to the UPF0311 family.</text>
</comment>
<gene>
    <name evidence="2" type="ORF">TS85_21640</name>
</gene>
<dbReference type="AlphaFoldDB" id="A0A7U4JBM2"/>
<reference evidence="2 3" key="1">
    <citation type="journal article" date="2015" name="Int. J. Syst. Evol. Microbiol.">
        <title>Sphingomonas hengshuiensis sp. nov., isolated from lake wetland.</title>
        <authorList>
            <person name="Wei S."/>
            <person name="Wang T."/>
            <person name="Liu H."/>
            <person name="Zhang C."/>
            <person name="Guo J."/>
            <person name="Wang Q."/>
            <person name="Liang K."/>
            <person name="Zhang Z."/>
        </authorList>
    </citation>
    <scope>NUCLEOTIDE SEQUENCE [LARGE SCALE GENOMIC DNA]</scope>
    <source>
        <strain evidence="2 3">WHSC-8</strain>
    </source>
</reference>
<dbReference type="EMBL" id="CP010836">
    <property type="protein sequence ID" value="AJP73841.1"/>
    <property type="molecule type" value="Genomic_DNA"/>
</dbReference>
<dbReference type="HAMAP" id="MF_00775">
    <property type="entry name" value="UPF0311"/>
    <property type="match status" value="1"/>
</dbReference>
<keyword evidence="3" id="KW-1185">Reference proteome</keyword>
<sequence>MPESHPFAPVLEHAFTISIDLTGIKWVTPSTMGASRAAIYAAQGTVTGPLLNGKVVPMSGGDFPLLRPDGVIDFDARYLLEADDGAIIYMQNRGYRWPRTPEIGERMARNEPVSHDDYYMRVSPKFDAPVGPHEWMAKHVFLGVAEKIPGANRIHYFVAR</sequence>
<dbReference type="Gene3D" id="2.40.160.20">
    <property type="match status" value="1"/>
</dbReference>
<dbReference type="Pfam" id="PF11578">
    <property type="entry name" value="DUF3237"/>
    <property type="match status" value="1"/>
</dbReference>
<organism evidence="2 3">
    <name type="scientific">Sphingomonas hengshuiensis</name>
    <dbReference type="NCBI Taxonomy" id="1609977"/>
    <lineage>
        <taxon>Bacteria</taxon>
        <taxon>Pseudomonadati</taxon>
        <taxon>Pseudomonadota</taxon>
        <taxon>Alphaproteobacteria</taxon>
        <taxon>Sphingomonadales</taxon>
        <taxon>Sphingomonadaceae</taxon>
        <taxon>Sphingomonas</taxon>
    </lineage>
</organism>
<proteinExistence type="inferred from homology"/>
<protein>
    <recommendedName>
        <fullName evidence="1">UPF0311 protein TS85_21640</fullName>
    </recommendedName>
</protein>
<dbReference type="PANTHER" id="PTHR37315:SF1">
    <property type="entry name" value="UPF0311 PROTEIN BLR7842"/>
    <property type="match status" value="1"/>
</dbReference>
<reference evidence="2 3" key="2">
    <citation type="submission" date="2015-02" db="EMBL/GenBank/DDBJ databases">
        <title>The complete genome of Sphingomonas hengshuiensis sp. WHSC-8 isolated from soil of Hengshui Lake.</title>
        <authorList>
            <person name="Wei S."/>
            <person name="Guo J."/>
            <person name="Su C."/>
            <person name="Wu R."/>
            <person name="Zhang Z."/>
            <person name="Liang K."/>
            <person name="Li H."/>
            <person name="Wang T."/>
            <person name="Liu H."/>
            <person name="Zhang C."/>
            <person name="Li Z."/>
            <person name="Wang Q."/>
            <person name="Meng J."/>
        </authorList>
    </citation>
    <scope>NUCLEOTIDE SEQUENCE [LARGE SCALE GENOMIC DNA]</scope>
    <source>
        <strain evidence="2 3">WHSC-8</strain>
    </source>
</reference>
<dbReference type="PANTHER" id="PTHR37315">
    <property type="entry name" value="UPF0311 PROTEIN BLR7842"/>
    <property type="match status" value="1"/>
</dbReference>
<evidence type="ECO:0000313" key="3">
    <source>
        <dbReference type="Proteomes" id="UP000032300"/>
    </source>
</evidence>
<dbReference type="RefSeq" id="WP_044334991.1">
    <property type="nucleotide sequence ID" value="NZ_CP010836.1"/>
</dbReference>
<accession>A0A7U4JBM2</accession>
<dbReference type="KEGG" id="sphi:TS85_21640"/>